<dbReference type="RefSeq" id="WP_074109250.1">
    <property type="nucleotide sequence ID" value="NZ_LVWI01000090.1"/>
</dbReference>
<protein>
    <submittedName>
        <fullName evidence="1">Uncharacterized protein</fullName>
    </submittedName>
</protein>
<keyword evidence="2" id="KW-1185">Reference proteome</keyword>
<accession>A0ABX3EF96</accession>
<dbReference type="Proteomes" id="UP000186058">
    <property type="component" value="Unassembled WGS sequence"/>
</dbReference>
<evidence type="ECO:0000313" key="1">
    <source>
        <dbReference type="EMBL" id="OKP79937.1"/>
    </source>
</evidence>
<sequence>MNRPLMGDSSYPVYYALKAGLSHCIGNFNQILAALKCNNMGIKTSEINENLQSLILRGFVEEYTGKNPHTGLENDTLYRIAECADIIS</sequence>
<dbReference type="EMBL" id="LVWI01000090">
    <property type="protein sequence ID" value="OKP79937.1"/>
    <property type="molecule type" value="Genomic_DNA"/>
</dbReference>
<name>A0ABX3EF96_9BACL</name>
<evidence type="ECO:0000313" key="2">
    <source>
        <dbReference type="Proteomes" id="UP000186058"/>
    </source>
</evidence>
<reference evidence="1 2" key="1">
    <citation type="submission" date="2016-03" db="EMBL/GenBank/DDBJ databases">
        <authorList>
            <person name="Sant'Anna F.H."/>
            <person name="Ambrosini A."/>
            <person name="Souza R."/>
            <person name="Bach E."/>
            <person name="Fernandes G."/>
            <person name="Balsanelli E."/>
            <person name="Baura V.A."/>
            <person name="Souza E.M."/>
            <person name="Passaglia L."/>
        </authorList>
    </citation>
    <scope>NUCLEOTIDE SEQUENCE [LARGE SCALE GENOMIC DNA]</scope>
    <source>
        <strain evidence="1 2">P26E</strain>
    </source>
</reference>
<comment type="caution">
    <text evidence="1">The sequence shown here is derived from an EMBL/GenBank/DDBJ whole genome shotgun (WGS) entry which is preliminary data.</text>
</comment>
<gene>
    <name evidence="1" type="ORF">A3844_27930</name>
</gene>
<organism evidence="1 2">
    <name type="scientific">Paenibacillus helianthi</name>
    <dbReference type="NCBI Taxonomy" id="1349432"/>
    <lineage>
        <taxon>Bacteria</taxon>
        <taxon>Bacillati</taxon>
        <taxon>Bacillota</taxon>
        <taxon>Bacilli</taxon>
        <taxon>Bacillales</taxon>
        <taxon>Paenibacillaceae</taxon>
        <taxon>Paenibacillus</taxon>
    </lineage>
</organism>
<proteinExistence type="predicted"/>